<feature type="signal peptide" evidence="2">
    <location>
        <begin position="1"/>
        <end position="27"/>
    </location>
</feature>
<keyword evidence="4" id="KW-1185">Reference proteome</keyword>
<gene>
    <name evidence="3" type="ORF">RSDT_1026</name>
</gene>
<dbReference type="KEGG" id="dtr:RSDT_1026"/>
<proteinExistence type="predicted"/>
<dbReference type="EMBL" id="AP017368">
    <property type="protein sequence ID" value="BAV92538.1"/>
    <property type="molecule type" value="Genomic_DNA"/>
</dbReference>
<evidence type="ECO:0000256" key="1">
    <source>
        <dbReference type="SAM" id="MobiDB-lite"/>
    </source>
</evidence>
<feature type="compositionally biased region" description="Low complexity" evidence="1">
    <location>
        <begin position="28"/>
        <end position="39"/>
    </location>
</feature>
<keyword evidence="2" id="KW-0732">Signal</keyword>
<dbReference type="Proteomes" id="UP000242645">
    <property type="component" value="Chromosome"/>
</dbReference>
<feature type="chain" id="PRO_5009618576" description="DUF302 domain-containing protein" evidence="2">
    <location>
        <begin position="28"/>
        <end position="170"/>
    </location>
</feature>
<evidence type="ECO:0008006" key="5">
    <source>
        <dbReference type="Google" id="ProtNLM"/>
    </source>
</evidence>
<reference evidence="3 4" key="1">
    <citation type="journal article" date="2017" name="ISME J.">
        <title>Genome of 'Ca. Desulfovibrio trichonymphae', an H2-oxidizing bacterium in a tripartite symbiotic system within a protist cell in the termite gut.</title>
        <authorList>
            <person name="Kuwahara H."/>
            <person name="Yuki M."/>
            <person name="Izawa K."/>
            <person name="Ohkuma M."/>
            <person name="Hongoh Y."/>
        </authorList>
    </citation>
    <scope>NUCLEOTIDE SEQUENCE [LARGE SCALE GENOMIC DNA]</scope>
    <source>
        <strain evidence="3 4">Rs-N31</strain>
    </source>
</reference>
<evidence type="ECO:0000313" key="3">
    <source>
        <dbReference type="EMBL" id="BAV92538.1"/>
    </source>
</evidence>
<dbReference type="RefSeq" id="WP_231941837.1">
    <property type="nucleotide sequence ID" value="NZ_AP017368.1"/>
</dbReference>
<feature type="region of interest" description="Disordered" evidence="1">
    <location>
        <begin position="28"/>
        <end position="49"/>
    </location>
</feature>
<evidence type="ECO:0000313" key="4">
    <source>
        <dbReference type="Proteomes" id="UP000242645"/>
    </source>
</evidence>
<protein>
    <recommendedName>
        <fullName evidence="5">DUF302 domain-containing protein</fullName>
    </recommendedName>
</protein>
<name>A0A1J1DRS1_9BACT</name>
<accession>A0A1J1DRS1</accession>
<evidence type="ECO:0000256" key="2">
    <source>
        <dbReference type="SAM" id="SignalP"/>
    </source>
</evidence>
<dbReference type="AlphaFoldDB" id="A0A1J1DRS1"/>
<sequence length="170" mass="18635">MKTFFRIILTGCAVLCALTLWVPQTNAAQTASQTPAPQSGKSAPDKPEKNIDRITMISVQPEGTDSIGARLGTRLKERFNSSNLFTLNDNEEKDTPRLLLLLSTSPEFSGRPGVGSIYSVCWVFSQGKGYLGYLLARDMGAVNYEEIEAVVDKLAERTDAIAAKYGNLWK</sequence>
<organism evidence="3 4">
    <name type="scientific">Candidatus Desulfovibrio trichonymphae</name>
    <dbReference type="NCBI Taxonomy" id="1725232"/>
    <lineage>
        <taxon>Bacteria</taxon>
        <taxon>Pseudomonadati</taxon>
        <taxon>Thermodesulfobacteriota</taxon>
        <taxon>Desulfovibrionia</taxon>
        <taxon>Desulfovibrionales</taxon>
        <taxon>Desulfovibrionaceae</taxon>
        <taxon>Desulfovibrio</taxon>
    </lineage>
</organism>